<evidence type="ECO:0000313" key="2">
    <source>
        <dbReference type="Proteomes" id="UP001551482"/>
    </source>
</evidence>
<accession>A0ABV3D819</accession>
<sequence length="88" mass="8575">MSDLLGPVNAQAGLLGKDAAALASFGMKHLDKMAAAVTKAFDSPSAGMKSAAAKSQAPAAAPVVVVNAPQLAAEIASELGAGREASRG</sequence>
<dbReference type="Proteomes" id="UP001551482">
    <property type="component" value="Unassembled WGS sequence"/>
</dbReference>
<dbReference type="RefSeq" id="WP_358346850.1">
    <property type="nucleotide sequence ID" value="NZ_JBEZFP010000001.1"/>
</dbReference>
<comment type="caution">
    <text evidence="1">The sequence shown here is derived from an EMBL/GenBank/DDBJ whole genome shotgun (WGS) entry which is preliminary data.</text>
</comment>
<gene>
    <name evidence="1" type="ORF">AB0C36_00130</name>
</gene>
<proteinExistence type="predicted"/>
<evidence type="ECO:0000313" key="1">
    <source>
        <dbReference type="EMBL" id="MEU8131896.1"/>
    </source>
</evidence>
<protein>
    <submittedName>
        <fullName evidence="1">Uncharacterized protein</fullName>
    </submittedName>
</protein>
<reference evidence="1 2" key="1">
    <citation type="submission" date="2024-06" db="EMBL/GenBank/DDBJ databases">
        <title>The Natural Products Discovery Center: Release of the First 8490 Sequenced Strains for Exploring Actinobacteria Biosynthetic Diversity.</title>
        <authorList>
            <person name="Kalkreuter E."/>
            <person name="Kautsar S.A."/>
            <person name="Yang D."/>
            <person name="Bader C.D."/>
            <person name="Teijaro C.N."/>
            <person name="Fluegel L."/>
            <person name="Davis C.M."/>
            <person name="Simpson J.R."/>
            <person name="Lauterbach L."/>
            <person name="Steele A.D."/>
            <person name="Gui C."/>
            <person name="Meng S."/>
            <person name="Li G."/>
            <person name="Viehrig K."/>
            <person name="Ye F."/>
            <person name="Su P."/>
            <person name="Kiefer A.F."/>
            <person name="Nichols A."/>
            <person name="Cepeda A.J."/>
            <person name="Yan W."/>
            <person name="Fan B."/>
            <person name="Jiang Y."/>
            <person name="Adhikari A."/>
            <person name="Zheng C.-J."/>
            <person name="Schuster L."/>
            <person name="Cowan T.M."/>
            <person name="Smanski M.J."/>
            <person name="Chevrette M.G."/>
            <person name="De Carvalho L.P.S."/>
            <person name="Shen B."/>
        </authorList>
    </citation>
    <scope>NUCLEOTIDE SEQUENCE [LARGE SCALE GENOMIC DNA]</scope>
    <source>
        <strain evidence="1 2">NPDC048946</strain>
    </source>
</reference>
<keyword evidence="2" id="KW-1185">Reference proteome</keyword>
<dbReference type="EMBL" id="JBEZFP010000001">
    <property type="protein sequence ID" value="MEU8131896.1"/>
    <property type="molecule type" value="Genomic_DNA"/>
</dbReference>
<name>A0ABV3D819_9ACTN</name>
<organism evidence="1 2">
    <name type="scientific">Streptodolium elevatio</name>
    <dbReference type="NCBI Taxonomy" id="3157996"/>
    <lineage>
        <taxon>Bacteria</taxon>
        <taxon>Bacillati</taxon>
        <taxon>Actinomycetota</taxon>
        <taxon>Actinomycetes</taxon>
        <taxon>Kitasatosporales</taxon>
        <taxon>Streptomycetaceae</taxon>
        <taxon>Streptodolium</taxon>
    </lineage>
</organism>